<reference evidence="1" key="1">
    <citation type="journal article" date="2023" name="G3 (Bethesda)">
        <title>Whole genome assemblies of Zophobas morio and Tenebrio molitor.</title>
        <authorList>
            <person name="Kaur S."/>
            <person name="Stinson S.A."/>
            <person name="diCenzo G.C."/>
        </authorList>
    </citation>
    <scope>NUCLEOTIDE SEQUENCE</scope>
    <source>
        <strain evidence="1">QUZm001</strain>
    </source>
</reference>
<keyword evidence="2" id="KW-1185">Reference proteome</keyword>
<accession>A0AA38HY13</accession>
<dbReference type="AlphaFoldDB" id="A0AA38HY13"/>
<evidence type="ECO:0000313" key="1">
    <source>
        <dbReference type="EMBL" id="KAJ3646300.1"/>
    </source>
</evidence>
<dbReference type="EMBL" id="JALNTZ010000007">
    <property type="protein sequence ID" value="KAJ3646300.1"/>
    <property type="molecule type" value="Genomic_DNA"/>
</dbReference>
<organism evidence="1 2">
    <name type="scientific">Zophobas morio</name>
    <dbReference type="NCBI Taxonomy" id="2755281"/>
    <lineage>
        <taxon>Eukaryota</taxon>
        <taxon>Metazoa</taxon>
        <taxon>Ecdysozoa</taxon>
        <taxon>Arthropoda</taxon>
        <taxon>Hexapoda</taxon>
        <taxon>Insecta</taxon>
        <taxon>Pterygota</taxon>
        <taxon>Neoptera</taxon>
        <taxon>Endopterygota</taxon>
        <taxon>Coleoptera</taxon>
        <taxon>Polyphaga</taxon>
        <taxon>Cucujiformia</taxon>
        <taxon>Tenebrionidae</taxon>
        <taxon>Zophobas</taxon>
    </lineage>
</organism>
<comment type="caution">
    <text evidence="1">The sequence shown here is derived from an EMBL/GenBank/DDBJ whole genome shotgun (WGS) entry which is preliminary data.</text>
</comment>
<name>A0AA38HY13_9CUCU</name>
<evidence type="ECO:0000313" key="2">
    <source>
        <dbReference type="Proteomes" id="UP001168821"/>
    </source>
</evidence>
<gene>
    <name evidence="1" type="ORF">Zmor_023892</name>
</gene>
<dbReference type="Proteomes" id="UP001168821">
    <property type="component" value="Unassembled WGS sequence"/>
</dbReference>
<proteinExistence type="predicted"/>
<sequence>MARDKKRCVFCNGTNDKITLFVSEKLKRCQEILSVRVKDKLKYNDTEFPAQINETDGYHRQCYSNFTALMKKYRDLLSEADYASNSSPPTSSNSQTACEAVSSNLNIPEDIDQSLNISEDIDQSLDVRYYHKMLLQVQIVRQRQEMFQLHV</sequence>
<protein>
    <submittedName>
        <fullName evidence="1">Uncharacterized protein</fullName>
    </submittedName>
</protein>